<dbReference type="InterPro" id="IPR052068">
    <property type="entry name" value="GW182_domain"/>
</dbReference>
<dbReference type="InterPro" id="IPR035979">
    <property type="entry name" value="RBD_domain_sf"/>
</dbReference>
<dbReference type="SMART" id="SM00360">
    <property type="entry name" value="RRM"/>
    <property type="match status" value="1"/>
</dbReference>
<feature type="compositionally biased region" description="Low complexity" evidence="3">
    <location>
        <begin position="193"/>
        <end position="204"/>
    </location>
</feature>
<dbReference type="GO" id="GO:0003723">
    <property type="term" value="F:RNA binding"/>
    <property type="evidence" value="ECO:0007669"/>
    <property type="project" value="UniProtKB-UniRule"/>
</dbReference>
<feature type="region of interest" description="Disordered" evidence="3">
    <location>
        <begin position="435"/>
        <end position="550"/>
    </location>
</feature>
<evidence type="ECO:0000259" key="4">
    <source>
        <dbReference type="PROSITE" id="PS50102"/>
    </source>
</evidence>
<dbReference type="Proteomes" id="UP001286313">
    <property type="component" value="Unassembled WGS sequence"/>
</dbReference>
<dbReference type="GO" id="GO:0000932">
    <property type="term" value="C:P-body"/>
    <property type="evidence" value="ECO:0007669"/>
    <property type="project" value="TreeGrafter"/>
</dbReference>
<feature type="region of interest" description="Disordered" evidence="3">
    <location>
        <begin position="193"/>
        <end position="216"/>
    </location>
</feature>
<keyword evidence="6" id="KW-1185">Reference proteome</keyword>
<dbReference type="InterPro" id="IPR033503">
    <property type="entry name" value="GW182_RRM"/>
</dbReference>
<evidence type="ECO:0000256" key="1">
    <source>
        <dbReference type="ARBA" id="ARBA00022884"/>
    </source>
</evidence>
<accession>A0AAE1K312</accession>
<evidence type="ECO:0000313" key="6">
    <source>
        <dbReference type="Proteomes" id="UP001286313"/>
    </source>
</evidence>
<feature type="domain" description="RRM" evidence="4">
    <location>
        <begin position="572"/>
        <end position="644"/>
    </location>
</feature>
<evidence type="ECO:0000313" key="5">
    <source>
        <dbReference type="EMBL" id="KAK3864156.1"/>
    </source>
</evidence>
<dbReference type="GO" id="GO:0005654">
    <property type="term" value="C:nucleoplasm"/>
    <property type="evidence" value="ECO:0007669"/>
    <property type="project" value="TreeGrafter"/>
</dbReference>
<dbReference type="InterPro" id="IPR026805">
    <property type="entry name" value="GW182_M_dom"/>
</dbReference>
<feature type="compositionally biased region" description="Polar residues" evidence="3">
    <location>
        <begin position="281"/>
        <end position="307"/>
    </location>
</feature>
<dbReference type="PROSITE" id="PS50102">
    <property type="entry name" value="RRM"/>
    <property type="match status" value="1"/>
</dbReference>
<feature type="compositionally biased region" description="Polar residues" evidence="3">
    <location>
        <begin position="679"/>
        <end position="689"/>
    </location>
</feature>
<gene>
    <name evidence="5" type="ORF">Pcinc_030143</name>
</gene>
<dbReference type="PANTHER" id="PTHR13020:SF25">
    <property type="entry name" value="PROTEIN GAWKY"/>
    <property type="match status" value="1"/>
</dbReference>
<evidence type="ECO:0000256" key="3">
    <source>
        <dbReference type="SAM" id="MobiDB-lite"/>
    </source>
</evidence>
<dbReference type="InterPro" id="IPR012677">
    <property type="entry name" value="Nucleotide-bd_a/b_plait_sf"/>
</dbReference>
<feature type="region of interest" description="Disordered" evidence="3">
    <location>
        <begin position="265"/>
        <end position="337"/>
    </location>
</feature>
<dbReference type="CDD" id="cd12435">
    <property type="entry name" value="RRM_GW182_like"/>
    <property type="match status" value="1"/>
</dbReference>
<evidence type="ECO:0000256" key="2">
    <source>
        <dbReference type="PROSITE-ProRule" id="PRU00176"/>
    </source>
</evidence>
<dbReference type="EMBL" id="JAWQEG010003857">
    <property type="protein sequence ID" value="KAK3864156.1"/>
    <property type="molecule type" value="Genomic_DNA"/>
</dbReference>
<dbReference type="GO" id="GO:0035278">
    <property type="term" value="P:miRNA-mediated gene silencing by inhibition of translation"/>
    <property type="evidence" value="ECO:0007669"/>
    <property type="project" value="InterPro"/>
</dbReference>
<comment type="caution">
    <text evidence="5">The sequence shown here is derived from an EMBL/GenBank/DDBJ whole genome shotgun (WGS) entry which is preliminary data.</text>
</comment>
<dbReference type="Pfam" id="PF00076">
    <property type="entry name" value="RRM_1"/>
    <property type="match status" value="1"/>
</dbReference>
<feature type="compositionally biased region" description="Gly residues" evidence="3">
    <location>
        <begin position="507"/>
        <end position="531"/>
    </location>
</feature>
<keyword evidence="1 2" id="KW-0694">RNA-binding</keyword>
<dbReference type="AlphaFoldDB" id="A0AAE1K312"/>
<sequence length="748" mass="77795">MGYKKEDIEAALRNNNMGGLEDTLMELANRGGGGGGPVGVGTSSTDAWRSNPPLDDHPAPFDLNNPNFPQQRFPPGPHLPYTSQQGSGNSPHVRALMQHIQMAVQAGYLNPQILNQPLAPSTLMLLNSMLTQINVLQKFSQQQALWQAQAHISKNSSQSLLQLNINIAKTKQQIQNLQNQIAAQQALYMKQQQQQHPHQPLHPHITGGSGGAGPPGAQTDFFNKPSLPDQIYGFNQMPINENQAAINVGQQGSRLHQWKLPSLENDDNDFIRAPGAPGKQNMPQSHSSPNLTPILPTSTSTWSLNRTSESGWPESSSGGGGGNDNSPVVVDKGGVPSMDSQWAVASSQANVSGSYGLDIKPFEPGKPWMMKNIEDDPNITPGSVTRSPLFLGIKDSELLSSTITKTPTTNTVTEMTSHLTSLSLSSNTWSFNPGPGHLAANSPLSGDSSGKLSGSSNGKSGSSWSEGGHEGGSNLASELWGAPSNKLRGPPPGLIAGSVQQKNTGVVSGGGGGGAGGSGGGGGGGGGGSWGTLGRSTSWSGEQHKNPPNSALHSAAAIAASGTWTNSQLPSTWLILKNLTPQIDGSTLKTLCMQHGPLVNFYLSLNHGFALVNYGSREEAAKAQGNLNNCLLSNTTILAEFASDADVKQVMGQPSHQGQTAPPTPAPNNNSAWGGSGRGSTPTSQSSSGAKVDSWGNGNGAAGLWSSGPAVGSSLWGGGALTDADQHRSTPSSLKPYLPDGLLTSESI</sequence>
<dbReference type="Pfam" id="PF12938">
    <property type="entry name" value="M_domain"/>
    <property type="match status" value="1"/>
</dbReference>
<proteinExistence type="predicted"/>
<protein>
    <recommendedName>
        <fullName evidence="4">RRM domain-containing protein</fullName>
    </recommendedName>
</protein>
<dbReference type="InterPro" id="IPR000504">
    <property type="entry name" value="RRM_dom"/>
</dbReference>
<feature type="compositionally biased region" description="Low complexity" evidence="3">
    <location>
        <begin position="442"/>
        <end position="466"/>
    </location>
</feature>
<reference evidence="5" key="1">
    <citation type="submission" date="2023-10" db="EMBL/GenBank/DDBJ databases">
        <title>Genome assemblies of two species of porcelain crab, Petrolisthes cinctipes and Petrolisthes manimaculis (Anomura: Porcellanidae).</title>
        <authorList>
            <person name="Angst P."/>
        </authorList>
    </citation>
    <scope>NUCLEOTIDE SEQUENCE</scope>
    <source>
        <strain evidence="5">PB745_01</strain>
        <tissue evidence="5">Gill</tissue>
    </source>
</reference>
<dbReference type="Gene3D" id="3.30.70.330">
    <property type="match status" value="1"/>
</dbReference>
<dbReference type="SUPFAM" id="SSF54928">
    <property type="entry name" value="RNA-binding domain, RBD"/>
    <property type="match status" value="1"/>
</dbReference>
<organism evidence="5 6">
    <name type="scientific">Petrolisthes cinctipes</name>
    <name type="common">Flat porcelain crab</name>
    <dbReference type="NCBI Taxonomy" id="88211"/>
    <lineage>
        <taxon>Eukaryota</taxon>
        <taxon>Metazoa</taxon>
        <taxon>Ecdysozoa</taxon>
        <taxon>Arthropoda</taxon>
        <taxon>Crustacea</taxon>
        <taxon>Multicrustacea</taxon>
        <taxon>Malacostraca</taxon>
        <taxon>Eumalacostraca</taxon>
        <taxon>Eucarida</taxon>
        <taxon>Decapoda</taxon>
        <taxon>Pleocyemata</taxon>
        <taxon>Anomura</taxon>
        <taxon>Galatheoidea</taxon>
        <taxon>Porcellanidae</taxon>
        <taxon>Petrolisthes</taxon>
    </lineage>
</organism>
<dbReference type="PANTHER" id="PTHR13020">
    <property type="entry name" value="TRINUCLEOTIDE REPEAT-CONTAINING GENE 6"/>
    <property type="match status" value="1"/>
</dbReference>
<feature type="compositionally biased region" description="Low complexity" evidence="3">
    <location>
        <begin position="532"/>
        <end position="541"/>
    </location>
</feature>
<dbReference type="GO" id="GO:0060213">
    <property type="term" value="P:positive regulation of nuclear-transcribed mRNA poly(A) tail shortening"/>
    <property type="evidence" value="ECO:0007669"/>
    <property type="project" value="TreeGrafter"/>
</dbReference>
<feature type="region of interest" description="Disordered" evidence="3">
    <location>
        <begin position="649"/>
        <end position="748"/>
    </location>
</feature>
<name>A0AAE1K312_PETCI</name>